<reference evidence="2 3" key="1">
    <citation type="submission" date="2020-08" db="EMBL/GenBank/DDBJ databases">
        <title>Genomic Encyclopedia of Type Strains, Phase III (KMG-III): the genomes of soil and plant-associated and newly described type strains.</title>
        <authorList>
            <person name="Whitman W."/>
        </authorList>
    </citation>
    <scope>NUCLEOTIDE SEQUENCE [LARGE SCALE GENOMIC DNA]</scope>
    <source>
        <strain evidence="2 3">CECT 8693</strain>
    </source>
</reference>
<evidence type="ECO:0000256" key="1">
    <source>
        <dbReference type="ARBA" id="ARBA00022649"/>
    </source>
</evidence>
<dbReference type="PANTHER" id="PTHR38813">
    <property type="match status" value="1"/>
</dbReference>
<sequence>MNSGYKLIYHKEAVKYLSKQETAVQQRIAQGLIGLLSSPPVGDIRPMKGFDGLYRLRVGSNRIIFEINNKEKMIYIRAIGSRGDIYK</sequence>
<dbReference type="PANTHER" id="PTHR38813:SF1">
    <property type="entry name" value="TOXIN RELE1-RELATED"/>
    <property type="match status" value="1"/>
</dbReference>
<dbReference type="Gene3D" id="3.30.2310.20">
    <property type="entry name" value="RelE-like"/>
    <property type="match status" value="1"/>
</dbReference>
<evidence type="ECO:0000313" key="2">
    <source>
        <dbReference type="EMBL" id="MBA9088766.1"/>
    </source>
</evidence>
<dbReference type="Pfam" id="PF05016">
    <property type="entry name" value="ParE_toxin"/>
    <property type="match status" value="1"/>
</dbReference>
<keyword evidence="1" id="KW-1277">Toxin-antitoxin system</keyword>
<accession>A0A7W3SYV4</accession>
<dbReference type="AlphaFoldDB" id="A0A7W3SYV4"/>
<dbReference type="InterPro" id="IPR052747">
    <property type="entry name" value="TA_system_RelE_toxin"/>
</dbReference>
<evidence type="ECO:0000313" key="3">
    <source>
        <dbReference type="Proteomes" id="UP000567067"/>
    </source>
</evidence>
<proteinExistence type="predicted"/>
<dbReference type="InterPro" id="IPR035093">
    <property type="entry name" value="RelE/ParE_toxin_dom_sf"/>
</dbReference>
<dbReference type="SUPFAM" id="SSF143011">
    <property type="entry name" value="RelE-like"/>
    <property type="match status" value="1"/>
</dbReference>
<dbReference type="RefSeq" id="WP_182540561.1">
    <property type="nucleotide sequence ID" value="NZ_JACJIP010000069.1"/>
</dbReference>
<keyword evidence="3" id="KW-1185">Reference proteome</keyword>
<dbReference type="Proteomes" id="UP000567067">
    <property type="component" value="Unassembled WGS sequence"/>
</dbReference>
<gene>
    <name evidence="2" type="ORF">FHR92_005296</name>
</gene>
<organism evidence="2 3">
    <name type="scientific">Fontibacillus solani</name>
    <dbReference type="NCBI Taxonomy" id="1572857"/>
    <lineage>
        <taxon>Bacteria</taxon>
        <taxon>Bacillati</taxon>
        <taxon>Bacillota</taxon>
        <taxon>Bacilli</taxon>
        <taxon>Bacillales</taxon>
        <taxon>Paenibacillaceae</taxon>
        <taxon>Fontibacillus</taxon>
    </lineage>
</organism>
<dbReference type="InterPro" id="IPR007712">
    <property type="entry name" value="RelE/ParE_toxin"/>
</dbReference>
<protein>
    <submittedName>
        <fullName evidence="2">mRNA interferase RelE/StbE</fullName>
    </submittedName>
</protein>
<dbReference type="EMBL" id="JACJIP010000069">
    <property type="protein sequence ID" value="MBA9088766.1"/>
    <property type="molecule type" value="Genomic_DNA"/>
</dbReference>
<comment type="caution">
    <text evidence="2">The sequence shown here is derived from an EMBL/GenBank/DDBJ whole genome shotgun (WGS) entry which is preliminary data.</text>
</comment>
<name>A0A7W3SYV4_9BACL</name>